<keyword evidence="2" id="KW-1185">Reference proteome</keyword>
<accession>A0AAN7BZX2</accession>
<dbReference type="Proteomes" id="UP001303760">
    <property type="component" value="Unassembled WGS sequence"/>
</dbReference>
<proteinExistence type="predicted"/>
<sequence length="471" mass="53031">MASLNVQTPSTIPAPTTLLSLPAEILIQISGNLCIHCRHPRIGEIPHDEAASVIHDQSALASLSASSRYVRAATQPVLFHFFHSLTGHADTRRRLARFVRTLYHRRDLAASVRSLVLWTPNDSVPHIAHEELLTLAVRDDDNDNDNDDGHHLRQYGRLDELQELAIRLAPGVTYVLLQREFLGACRARMWRAWTHPMDGLRHVVLVGWRKGWPREQYSFHIKEARAFLRCARNLESLVAADCGADGPNQNQWVGGHDGLKALPWDVELPRLRKLSISGENIGVEEVESIVRHSTVFEDLELFQGGVVFGVMLGRPVLDLERHLGTAKETLKRLCYSAFPIKARLTQDDVWEGEEYEATEEEDDEDYFDPTWHRLEGFEAGFSLKDFSALETLELEQLVLYGPVFEEPDNVESDRSCEAVTTDEFLAKFPPSLGSLLKGFTSSKTRVSSPAPRAGVLYLSWVAQYLYSGCGQ</sequence>
<comment type="caution">
    <text evidence="1">The sequence shown here is derived from an EMBL/GenBank/DDBJ whole genome shotgun (WGS) entry which is preliminary data.</text>
</comment>
<gene>
    <name evidence="1" type="ORF">C8A03DRAFT_20013</name>
</gene>
<organism evidence="1 2">
    <name type="scientific">Achaetomium macrosporum</name>
    <dbReference type="NCBI Taxonomy" id="79813"/>
    <lineage>
        <taxon>Eukaryota</taxon>
        <taxon>Fungi</taxon>
        <taxon>Dikarya</taxon>
        <taxon>Ascomycota</taxon>
        <taxon>Pezizomycotina</taxon>
        <taxon>Sordariomycetes</taxon>
        <taxon>Sordariomycetidae</taxon>
        <taxon>Sordariales</taxon>
        <taxon>Chaetomiaceae</taxon>
        <taxon>Achaetomium</taxon>
    </lineage>
</organism>
<evidence type="ECO:0000313" key="1">
    <source>
        <dbReference type="EMBL" id="KAK4232761.1"/>
    </source>
</evidence>
<reference evidence="1" key="1">
    <citation type="journal article" date="2023" name="Mol. Phylogenet. Evol.">
        <title>Genome-scale phylogeny and comparative genomics of the fungal order Sordariales.</title>
        <authorList>
            <person name="Hensen N."/>
            <person name="Bonometti L."/>
            <person name="Westerberg I."/>
            <person name="Brannstrom I.O."/>
            <person name="Guillou S."/>
            <person name="Cros-Aarteil S."/>
            <person name="Calhoun S."/>
            <person name="Haridas S."/>
            <person name="Kuo A."/>
            <person name="Mondo S."/>
            <person name="Pangilinan J."/>
            <person name="Riley R."/>
            <person name="LaButti K."/>
            <person name="Andreopoulos B."/>
            <person name="Lipzen A."/>
            <person name="Chen C."/>
            <person name="Yan M."/>
            <person name="Daum C."/>
            <person name="Ng V."/>
            <person name="Clum A."/>
            <person name="Steindorff A."/>
            <person name="Ohm R.A."/>
            <person name="Martin F."/>
            <person name="Silar P."/>
            <person name="Natvig D.O."/>
            <person name="Lalanne C."/>
            <person name="Gautier V."/>
            <person name="Ament-Velasquez S.L."/>
            <person name="Kruys A."/>
            <person name="Hutchinson M.I."/>
            <person name="Powell A.J."/>
            <person name="Barry K."/>
            <person name="Miller A.N."/>
            <person name="Grigoriev I.V."/>
            <person name="Debuchy R."/>
            <person name="Gladieux P."/>
            <person name="Hiltunen Thoren M."/>
            <person name="Johannesson H."/>
        </authorList>
    </citation>
    <scope>NUCLEOTIDE SEQUENCE</scope>
    <source>
        <strain evidence="1">CBS 532.94</strain>
    </source>
</reference>
<dbReference type="EMBL" id="MU860914">
    <property type="protein sequence ID" value="KAK4232761.1"/>
    <property type="molecule type" value="Genomic_DNA"/>
</dbReference>
<reference evidence="1" key="2">
    <citation type="submission" date="2023-05" db="EMBL/GenBank/DDBJ databases">
        <authorList>
            <consortium name="Lawrence Berkeley National Laboratory"/>
            <person name="Steindorff A."/>
            <person name="Hensen N."/>
            <person name="Bonometti L."/>
            <person name="Westerberg I."/>
            <person name="Brannstrom I.O."/>
            <person name="Guillou S."/>
            <person name="Cros-Aarteil S."/>
            <person name="Calhoun S."/>
            <person name="Haridas S."/>
            <person name="Kuo A."/>
            <person name="Mondo S."/>
            <person name="Pangilinan J."/>
            <person name="Riley R."/>
            <person name="Labutti K."/>
            <person name="Andreopoulos B."/>
            <person name="Lipzen A."/>
            <person name="Chen C."/>
            <person name="Yanf M."/>
            <person name="Daum C."/>
            <person name="Ng V."/>
            <person name="Clum A."/>
            <person name="Ohm R."/>
            <person name="Martin F."/>
            <person name="Silar P."/>
            <person name="Natvig D."/>
            <person name="Lalanne C."/>
            <person name="Gautier V."/>
            <person name="Ament-Velasquez S.L."/>
            <person name="Kruys A."/>
            <person name="Hutchinson M.I."/>
            <person name="Powell A.J."/>
            <person name="Barry K."/>
            <person name="Miller A.N."/>
            <person name="Grigoriev I.V."/>
            <person name="Debuchy R."/>
            <person name="Gladieux P."/>
            <person name="Thoren M.H."/>
            <person name="Johannesson H."/>
        </authorList>
    </citation>
    <scope>NUCLEOTIDE SEQUENCE</scope>
    <source>
        <strain evidence="1">CBS 532.94</strain>
    </source>
</reference>
<dbReference type="AlphaFoldDB" id="A0AAN7BZX2"/>
<evidence type="ECO:0000313" key="2">
    <source>
        <dbReference type="Proteomes" id="UP001303760"/>
    </source>
</evidence>
<protein>
    <submittedName>
        <fullName evidence="1">Uncharacterized protein</fullName>
    </submittedName>
</protein>
<name>A0AAN7BZX2_9PEZI</name>